<sequence length="86" mass="9369">MIVRQLRQRLLALDSGKHHLRLEPQANAADPEPWPGGICAFSAPVPQPIWLPSEALLRKSVAGLHSAFEGIRLGDTLSLGLSERIP</sequence>
<dbReference type="Proteomes" id="UP000677126">
    <property type="component" value="Chromosome"/>
</dbReference>
<dbReference type="EMBL" id="CP054856">
    <property type="protein sequence ID" value="QVM82384.1"/>
    <property type="molecule type" value="Genomic_DNA"/>
</dbReference>
<accession>A0ABX8E1C0</accession>
<proteinExistence type="predicted"/>
<evidence type="ECO:0000313" key="2">
    <source>
        <dbReference type="Proteomes" id="UP000677126"/>
    </source>
</evidence>
<reference evidence="1 2" key="1">
    <citation type="journal article" date="2021" name="Int. J. Syst. Evol. Microbiol.">
        <title>Novosphingobium decolorationis sp. nov., an aniline blue-decolourizing bacterium isolated from East Pacific sediment.</title>
        <authorList>
            <person name="Chen X."/>
            <person name="Dong B."/>
            <person name="Chen T."/>
            <person name="Ren N."/>
            <person name="Wang J."/>
            <person name="Xu Y."/>
            <person name="Yang J."/>
            <person name="Zhu S."/>
            <person name="Chen J."/>
        </authorList>
    </citation>
    <scope>NUCLEOTIDE SEQUENCE [LARGE SCALE GENOMIC DNA]</scope>
    <source>
        <strain evidence="1 2">502str22</strain>
    </source>
</reference>
<protein>
    <submittedName>
        <fullName evidence="1">Uncharacterized protein</fullName>
    </submittedName>
</protein>
<keyword evidence="2" id="KW-1185">Reference proteome</keyword>
<dbReference type="RefSeq" id="WP_213501488.1">
    <property type="nucleotide sequence ID" value="NZ_CP054856.1"/>
</dbReference>
<name>A0ABX8E1C0_9SPHN</name>
<evidence type="ECO:0000313" key="1">
    <source>
        <dbReference type="EMBL" id="QVM82384.1"/>
    </source>
</evidence>
<gene>
    <name evidence="1" type="ORF">HT578_00540</name>
</gene>
<organism evidence="1 2">
    <name type="scientific">Novosphingobium decolorationis</name>
    <dbReference type="NCBI Taxonomy" id="2698673"/>
    <lineage>
        <taxon>Bacteria</taxon>
        <taxon>Pseudomonadati</taxon>
        <taxon>Pseudomonadota</taxon>
        <taxon>Alphaproteobacteria</taxon>
        <taxon>Sphingomonadales</taxon>
        <taxon>Sphingomonadaceae</taxon>
        <taxon>Novosphingobium</taxon>
    </lineage>
</organism>